<proteinExistence type="predicted"/>
<protein>
    <recommendedName>
        <fullName evidence="4">Tetratricopeptide repeat protein</fullName>
    </recommendedName>
</protein>
<evidence type="ECO:0000313" key="2">
    <source>
        <dbReference type="EMBL" id="AKB16572.1"/>
    </source>
</evidence>
<evidence type="ECO:0000313" key="3">
    <source>
        <dbReference type="Proteomes" id="UP000056925"/>
    </source>
</evidence>
<feature type="region of interest" description="Disordered" evidence="1">
    <location>
        <begin position="1"/>
        <end position="23"/>
    </location>
</feature>
<dbReference type="EMBL" id="CP009502">
    <property type="protein sequence ID" value="AKB16572.1"/>
    <property type="molecule type" value="Genomic_DNA"/>
</dbReference>
<dbReference type="SUPFAM" id="SSF81901">
    <property type="entry name" value="HCP-like"/>
    <property type="match status" value="1"/>
</dbReference>
<evidence type="ECO:0008006" key="4">
    <source>
        <dbReference type="Google" id="ProtNLM"/>
    </source>
</evidence>
<dbReference type="AlphaFoldDB" id="A0A0E3NH50"/>
<dbReference type="RefSeq" id="WP_148704566.1">
    <property type="nucleotide sequence ID" value="NZ_CP009502.1"/>
</dbReference>
<dbReference type="Proteomes" id="UP000056925">
    <property type="component" value="Chromosome"/>
</dbReference>
<organism evidence="2 3">
    <name type="scientific">Methanosarcina thermophila CHTI-55</name>
    <dbReference type="NCBI Taxonomy" id="1434121"/>
    <lineage>
        <taxon>Archaea</taxon>
        <taxon>Methanobacteriati</taxon>
        <taxon>Methanobacteriota</taxon>
        <taxon>Stenosarchaea group</taxon>
        <taxon>Methanomicrobia</taxon>
        <taxon>Methanosarcinales</taxon>
        <taxon>Methanosarcinaceae</taxon>
        <taxon>Methanosarcina</taxon>
    </lineage>
</organism>
<sequence>MSPDTGNKFTEGGDDSLSRYLKPDSPEIKEIKSLQGKEYEYSDYLGTIEYSIARYFYENDRGIKDKDAVAALNNIKNNYDKKISFFEQDLEIEIIENLIELLEDEPISHQEFKLAIDYVLEVIDNRSWMEDEQAYLKWAAYVMGLFTEKEREEYETEIRKLAARMGFSSKHADLMLMKGEEEDYFEFVENYGAEGTEELTDEELIAEMEKRFLSMPEDEKFDFLLENGPEFYELVGLYLSDLSERGEFDKIQTLYRKLTEKYDNFLYLYVYMGGIYVEKDPSLAKSYFEKALETLDKLDELSDSTREVLRDQFLNLINKLK</sequence>
<gene>
    <name evidence="2" type="ORF">MSTHC_2254</name>
</gene>
<dbReference type="KEGG" id="mthe:MSTHC_2254"/>
<reference evidence="2 3" key="1">
    <citation type="submission" date="2014-07" db="EMBL/GenBank/DDBJ databases">
        <title>Methanogenic archaea and the global carbon cycle.</title>
        <authorList>
            <person name="Henriksen J.R."/>
            <person name="Luke J."/>
            <person name="Reinhart S."/>
            <person name="Benedict M.N."/>
            <person name="Youngblut N.D."/>
            <person name="Metcalf M.E."/>
            <person name="Whitaker R.J."/>
            <person name="Metcalf W.W."/>
        </authorList>
    </citation>
    <scope>NUCLEOTIDE SEQUENCE [LARGE SCALE GENOMIC DNA]</scope>
    <source>
        <strain evidence="2 3">CHTI-55</strain>
    </source>
</reference>
<dbReference type="GeneID" id="41603630"/>
<accession>A0A0E3NH50</accession>
<evidence type="ECO:0000256" key="1">
    <source>
        <dbReference type="SAM" id="MobiDB-lite"/>
    </source>
</evidence>
<dbReference type="PATRIC" id="fig|1434121.4.peg.2737"/>
<name>A0A0E3NH50_METTE</name>
<dbReference type="HOGENOM" id="CLU_864978_0_0_2"/>